<dbReference type="UniPathway" id="UPA01068">
    <property type="reaction ID" value="UER00304"/>
</dbReference>
<dbReference type="Proteomes" id="UP000250358">
    <property type="component" value="Unassembled WGS sequence"/>
</dbReference>
<dbReference type="InterPro" id="IPR011576">
    <property type="entry name" value="Pyridox_Oxase_N"/>
</dbReference>
<keyword evidence="5 6" id="KW-0664">Pyridoxine biosynthesis</keyword>
<evidence type="ECO:0000256" key="5">
    <source>
        <dbReference type="ARBA" id="ARBA00023096"/>
    </source>
</evidence>
<evidence type="ECO:0000313" key="12">
    <source>
        <dbReference type="Proteomes" id="UP000250358"/>
    </source>
</evidence>
<comment type="subunit">
    <text evidence="6">Homodimer.</text>
</comment>
<feature type="binding site" evidence="6">
    <location>
        <position position="149"/>
    </location>
    <ligand>
        <name>substrate</name>
    </ligand>
</feature>
<dbReference type="InterPro" id="IPR019740">
    <property type="entry name" value="Pyridox_Oxase_CS"/>
</dbReference>
<comment type="catalytic activity">
    <reaction evidence="6">
        <text>pyridoxine 5'-phosphate + O2 = pyridoxal 5'-phosphate + H2O2</text>
        <dbReference type="Rhea" id="RHEA:15149"/>
        <dbReference type="ChEBI" id="CHEBI:15379"/>
        <dbReference type="ChEBI" id="CHEBI:16240"/>
        <dbReference type="ChEBI" id="CHEBI:58589"/>
        <dbReference type="ChEBI" id="CHEBI:597326"/>
        <dbReference type="EC" id="1.4.3.5"/>
    </reaction>
</comment>
<comment type="pathway">
    <text evidence="6">Cofactor metabolism; pyridoxal 5'-phosphate salvage; pyridoxal 5'-phosphate from pyridoxamine 5'-phosphate: step 1/1.</text>
</comment>
<evidence type="ECO:0000259" key="10">
    <source>
        <dbReference type="Pfam" id="PF10590"/>
    </source>
</evidence>
<protein>
    <recommendedName>
        <fullName evidence="6">Pyridoxine/pyridoxamine 5'-phosphate oxidase</fullName>
        <ecNumber evidence="6">1.4.3.5</ecNumber>
    </recommendedName>
    <alternativeName>
        <fullName evidence="6">PNP/PMP oxidase</fullName>
        <shortName evidence="6">PNPOx</shortName>
    </alternativeName>
    <alternativeName>
        <fullName evidence="6">Pyridoxal 5'-phosphate synthase</fullName>
    </alternativeName>
</protein>
<feature type="binding site" evidence="6 7">
    <location>
        <position position="101"/>
    </location>
    <ligand>
        <name>FMN</name>
        <dbReference type="ChEBI" id="CHEBI:58210"/>
    </ligand>
</feature>
<dbReference type="InterPro" id="IPR012349">
    <property type="entry name" value="Split_barrel_FMN-bd"/>
</dbReference>
<dbReference type="AlphaFoldDB" id="A0A2X1ALL9"/>
<feature type="binding site" evidence="6 7">
    <location>
        <position position="203"/>
    </location>
    <ligand>
        <name>FMN</name>
        <dbReference type="ChEBI" id="CHEBI:58210"/>
    </ligand>
</feature>
<comment type="pathway">
    <text evidence="6">Cofactor metabolism; pyridoxal 5'-phosphate salvage; pyridoxal 5'-phosphate from pyridoxine 5'-phosphate: step 1/1.</text>
</comment>
<sequence length="232" mass="26805">MNRKRDYMSDMTQSVIPPSPSHEDYAAQLEANADETLFDRDDPIALFVEWLEAARATEPSDPNAMALATVDVDGHPDVRMVLLKDVDGRGFTFFSNQESAKGGQLWSNPSAALLFHWKSLRRQVRVRGPVEPVSVEEADAYFASRARESRIGAWVSDQSRPLADRATLERRVAEQTARFGGQEVSRPDRWTGWRVRPVQIEFWRDRPFRLHDRLRFDRAAEDQPWRRGRLWP</sequence>
<comment type="cofactor">
    <cofactor evidence="6 7">
        <name>FMN</name>
        <dbReference type="ChEBI" id="CHEBI:58210"/>
    </cofactor>
    <text evidence="6 7">Binds 1 FMN per subunit.</text>
</comment>
<dbReference type="InterPro" id="IPR000659">
    <property type="entry name" value="Pyridox_Oxase"/>
</dbReference>
<dbReference type="InterPro" id="IPR019576">
    <property type="entry name" value="Pyridoxamine_oxidase_dimer_C"/>
</dbReference>
<evidence type="ECO:0000256" key="2">
    <source>
        <dbReference type="ARBA" id="ARBA00022630"/>
    </source>
</evidence>
<dbReference type="GO" id="GO:0004733">
    <property type="term" value="F:pyridoxamine phosphate oxidase activity"/>
    <property type="evidence" value="ECO:0007669"/>
    <property type="project" value="UniProtKB-UniRule"/>
</dbReference>
<keyword evidence="3 6" id="KW-0288">FMN</keyword>
<keyword evidence="4 6" id="KW-0560">Oxidoreductase</keyword>
<evidence type="ECO:0000256" key="3">
    <source>
        <dbReference type="ARBA" id="ARBA00022643"/>
    </source>
</evidence>
<dbReference type="EC" id="1.4.3.5" evidence="6"/>
<feature type="binding site" evidence="6">
    <location>
        <position position="141"/>
    </location>
    <ligand>
        <name>substrate</name>
    </ligand>
</feature>
<comment type="catalytic activity">
    <reaction evidence="6">
        <text>pyridoxamine 5'-phosphate + O2 + H2O = pyridoxal 5'-phosphate + H2O2 + NH4(+)</text>
        <dbReference type="Rhea" id="RHEA:15817"/>
        <dbReference type="ChEBI" id="CHEBI:15377"/>
        <dbReference type="ChEBI" id="CHEBI:15379"/>
        <dbReference type="ChEBI" id="CHEBI:16240"/>
        <dbReference type="ChEBI" id="CHEBI:28938"/>
        <dbReference type="ChEBI" id="CHEBI:58451"/>
        <dbReference type="ChEBI" id="CHEBI:597326"/>
        <dbReference type="EC" id="1.4.3.5"/>
    </reaction>
</comment>
<feature type="binding site" evidence="6 7">
    <location>
        <begin position="158"/>
        <end position="159"/>
    </location>
    <ligand>
        <name>FMN</name>
        <dbReference type="ChEBI" id="CHEBI:58210"/>
    </ligand>
</feature>
<feature type="binding site" evidence="6 7">
    <location>
        <position position="213"/>
    </location>
    <ligand>
        <name>FMN</name>
        <dbReference type="ChEBI" id="CHEBI:58210"/>
    </ligand>
</feature>
<gene>
    <name evidence="6 11" type="primary">pdxH</name>
    <name evidence="11" type="ORF">NCTC11165_01864</name>
</gene>
<dbReference type="GO" id="GO:0008615">
    <property type="term" value="P:pyridoxine biosynthetic process"/>
    <property type="evidence" value="ECO:0007669"/>
    <property type="project" value="UniProtKB-UniRule"/>
</dbReference>
<evidence type="ECO:0000256" key="6">
    <source>
        <dbReference type="HAMAP-Rule" id="MF_01629"/>
    </source>
</evidence>
<feature type="binding site" evidence="6">
    <location>
        <begin position="94"/>
        <end position="95"/>
    </location>
    <ligand>
        <name>FMN</name>
        <dbReference type="ChEBI" id="CHEBI:58210"/>
    </ligand>
</feature>
<comment type="function">
    <text evidence="6">Catalyzes the oxidation of either pyridoxine 5'-phosphate (PNP) or pyridoxamine 5'-phosphate (PMP) into pyridoxal 5'-phosphate (PLP).</text>
</comment>
<dbReference type="Pfam" id="PF01243">
    <property type="entry name" value="PNPOx_N"/>
    <property type="match status" value="1"/>
</dbReference>
<dbReference type="SUPFAM" id="SSF50475">
    <property type="entry name" value="FMN-binding split barrel"/>
    <property type="match status" value="1"/>
</dbReference>
<dbReference type="Gene3D" id="2.30.110.10">
    <property type="entry name" value="Electron Transport, Fmn-binding Protein, Chain A"/>
    <property type="match status" value="1"/>
</dbReference>
<evidence type="ECO:0000259" key="9">
    <source>
        <dbReference type="Pfam" id="PF01243"/>
    </source>
</evidence>
<feature type="domain" description="Pyridoxamine 5'-phosphate oxidase N-terminal" evidence="9">
    <location>
        <begin position="58"/>
        <end position="174"/>
    </location>
</feature>
<evidence type="ECO:0000313" key="11">
    <source>
        <dbReference type="EMBL" id="SPU44660.1"/>
    </source>
</evidence>
<dbReference type="PANTHER" id="PTHR10851">
    <property type="entry name" value="PYRIDOXINE-5-PHOSPHATE OXIDASE"/>
    <property type="match status" value="1"/>
</dbReference>
<comment type="similarity">
    <text evidence="1 6">Belongs to the pyridoxamine 5'-phosphate oxidase family.</text>
</comment>
<name>A0A2X1ALL9_BREDI</name>
<proteinExistence type="inferred from homology"/>
<reference evidence="11 12" key="1">
    <citation type="submission" date="2018-06" db="EMBL/GenBank/DDBJ databases">
        <authorList>
            <consortium name="Pathogen Informatics"/>
            <person name="Doyle S."/>
        </authorList>
    </citation>
    <scope>NUCLEOTIDE SEQUENCE [LARGE SCALE GENOMIC DNA]</scope>
    <source>
        <strain evidence="11 12">NCTC11165</strain>
    </source>
</reference>
<dbReference type="NCBIfam" id="TIGR00558">
    <property type="entry name" value="pdxH"/>
    <property type="match status" value="1"/>
</dbReference>
<feature type="binding site" evidence="6 7">
    <location>
        <begin position="79"/>
        <end position="84"/>
    </location>
    <ligand>
        <name>FMN</name>
        <dbReference type="ChEBI" id="CHEBI:58210"/>
    </ligand>
</feature>
<feature type="domain" description="Pyridoxine 5'-phosphate oxidase dimerisation C-terminal" evidence="10">
    <location>
        <begin position="190"/>
        <end position="232"/>
    </location>
</feature>
<dbReference type="Pfam" id="PF10590">
    <property type="entry name" value="PNP_phzG_C"/>
    <property type="match status" value="1"/>
</dbReference>
<evidence type="ECO:0000256" key="1">
    <source>
        <dbReference type="ARBA" id="ARBA00007301"/>
    </source>
</evidence>
<dbReference type="PANTHER" id="PTHR10851:SF0">
    <property type="entry name" value="PYRIDOXINE-5'-PHOSPHATE OXIDASE"/>
    <property type="match status" value="1"/>
</dbReference>
<evidence type="ECO:0000256" key="8">
    <source>
        <dbReference type="SAM" id="MobiDB-lite"/>
    </source>
</evidence>
<dbReference type="HAMAP" id="MF_01629">
    <property type="entry name" value="PdxH"/>
    <property type="match status" value="1"/>
</dbReference>
<dbReference type="GO" id="GO:0010181">
    <property type="term" value="F:FMN binding"/>
    <property type="evidence" value="ECO:0007669"/>
    <property type="project" value="UniProtKB-UniRule"/>
</dbReference>
<accession>A0A2X1ALL9</accession>
<evidence type="ECO:0000256" key="4">
    <source>
        <dbReference type="ARBA" id="ARBA00023002"/>
    </source>
</evidence>
<feature type="binding site" evidence="6">
    <location>
        <begin position="209"/>
        <end position="211"/>
    </location>
    <ligand>
        <name>substrate</name>
    </ligand>
</feature>
<dbReference type="PIRSF" id="PIRSF000190">
    <property type="entry name" value="Pyd_amn-ph_oxd"/>
    <property type="match status" value="1"/>
</dbReference>
<feature type="binding site" evidence="6">
    <location>
        <position position="145"/>
    </location>
    <ligand>
        <name>substrate</name>
    </ligand>
</feature>
<comment type="caution">
    <text evidence="6">Lacks conserved residue(s) required for the propagation of feature annotation.</text>
</comment>
<evidence type="ECO:0000256" key="7">
    <source>
        <dbReference type="PIRSR" id="PIRSR000190-2"/>
    </source>
</evidence>
<feature type="region of interest" description="Disordered" evidence="8">
    <location>
        <begin position="1"/>
        <end position="21"/>
    </location>
</feature>
<dbReference type="EMBL" id="UAQM01000014">
    <property type="protein sequence ID" value="SPU44660.1"/>
    <property type="molecule type" value="Genomic_DNA"/>
</dbReference>
<dbReference type="PROSITE" id="PS01064">
    <property type="entry name" value="PYRIDOX_OXIDASE"/>
    <property type="match status" value="1"/>
</dbReference>
<feature type="binding site" evidence="6 7">
    <location>
        <position position="123"/>
    </location>
    <ligand>
        <name>FMN</name>
        <dbReference type="ChEBI" id="CHEBI:58210"/>
    </ligand>
</feature>
<dbReference type="NCBIfam" id="NF004231">
    <property type="entry name" value="PRK05679.1"/>
    <property type="match status" value="1"/>
</dbReference>
<keyword evidence="2 6" id="KW-0285">Flavoprotein</keyword>
<feature type="binding site" evidence="6">
    <location>
        <position position="84"/>
    </location>
    <ligand>
        <name>substrate</name>
    </ligand>
</feature>
<organism evidence="11 12">
    <name type="scientific">Brevundimonas diminuta</name>
    <name type="common">Pseudomonas diminuta</name>
    <dbReference type="NCBI Taxonomy" id="293"/>
    <lineage>
        <taxon>Bacteria</taxon>
        <taxon>Pseudomonadati</taxon>
        <taxon>Pseudomonadota</taxon>
        <taxon>Alphaproteobacteria</taxon>
        <taxon>Caulobacterales</taxon>
        <taxon>Caulobacteraceae</taxon>
        <taxon>Brevundimonas</taxon>
    </lineage>
</organism>